<dbReference type="PANTHER" id="PTHR22803">
    <property type="entry name" value="MANNOSE, PHOSPHOLIPASE, LECTIN RECEPTOR RELATED"/>
    <property type="match status" value="1"/>
</dbReference>
<dbReference type="PROSITE" id="PS50041">
    <property type="entry name" value="C_TYPE_LECTIN_2"/>
    <property type="match status" value="1"/>
</dbReference>
<feature type="domain" description="C-type lectin" evidence="1">
    <location>
        <begin position="36"/>
        <end position="107"/>
    </location>
</feature>
<dbReference type="InterPro" id="IPR016187">
    <property type="entry name" value="CTDL_fold"/>
</dbReference>
<dbReference type="AlphaFoldDB" id="A0ABD1K0I2"/>
<dbReference type="InterPro" id="IPR016186">
    <property type="entry name" value="C-type_lectin-like/link_sf"/>
</dbReference>
<sequence length="107" mass="12449">MKMEDYREENQRQNTGNVITPIQAAATQQRVGWKSFDSSQYFFSINMMSWNEARQDCRQRGADLVIINSEMEQNFICKHLPITWIGLTDQESEGVWKWVDGTPLSGE</sequence>
<keyword evidence="3" id="KW-1185">Reference proteome</keyword>
<gene>
    <name evidence="2" type="ORF">ACEWY4_012440</name>
</gene>
<dbReference type="EMBL" id="JBHFQA010000010">
    <property type="protein sequence ID" value="KAL2092642.1"/>
    <property type="molecule type" value="Genomic_DNA"/>
</dbReference>
<protein>
    <recommendedName>
        <fullName evidence="1">C-type lectin domain-containing protein</fullName>
    </recommendedName>
</protein>
<name>A0ABD1K0I2_9TELE</name>
<dbReference type="InterPro" id="IPR001304">
    <property type="entry name" value="C-type_lectin-like"/>
</dbReference>
<comment type="caution">
    <text evidence="2">The sequence shown here is derived from an EMBL/GenBank/DDBJ whole genome shotgun (WGS) entry which is preliminary data.</text>
</comment>
<evidence type="ECO:0000259" key="1">
    <source>
        <dbReference type="PROSITE" id="PS50041"/>
    </source>
</evidence>
<dbReference type="Proteomes" id="UP001591681">
    <property type="component" value="Unassembled WGS sequence"/>
</dbReference>
<organism evidence="2 3">
    <name type="scientific">Coilia grayii</name>
    <name type="common">Gray's grenadier anchovy</name>
    <dbReference type="NCBI Taxonomy" id="363190"/>
    <lineage>
        <taxon>Eukaryota</taxon>
        <taxon>Metazoa</taxon>
        <taxon>Chordata</taxon>
        <taxon>Craniata</taxon>
        <taxon>Vertebrata</taxon>
        <taxon>Euteleostomi</taxon>
        <taxon>Actinopterygii</taxon>
        <taxon>Neopterygii</taxon>
        <taxon>Teleostei</taxon>
        <taxon>Clupei</taxon>
        <taxon>Clupeiformes</taxon>
        <taxon>Clupeoidei</taxon>
        <taxon>Engraulidae</taxon>
        <taxon>Coilinae</taxon>
        <taxon>Coilia</taxon>
    </lineage>
</organism>
<evidence type="ECO:0000313" key="2">
    <source>
        <dbReference type="EMBL" id="KAL2092642.1"/>
    </source>
</evidence>
<evidence type="ECO:0000313" key="3">
    <source>
        <dbReference type="Proteomes" id="UP001591681"/>
    </source>
</evidence>
<dbReference type="Gene3D" id="3.10.100.10">
    <property type="entry name" value="Mannose-Binding Protein A, subunit A"/>
    <property type="match status" value="1"/>
</dbReference>
<reference evidence="2 3" key="1">
    <citation type="submission" date="2024-09" db="EMBL/GenBank/DDBJ databases">
        <title>A chromosome-level genome assembly of Gray's grenadier anchovy, Coilia grayii.</title>
        <authorList>
            <person name="Fu Z."/>
        </authorList>
    </citation>
    <scope>NUCLEOTIDE SEQUENCE [LARGE SCALE GENOMIC DNA]</scope>
    <source>
        <strain evidence="2">G4</strain>
        <tissue evidence="2">Muscle</tissue>
    </source>
</reference>
<dbReference type="Pfam" id="PF00059">
    <property type="entry name" value="Lectin_C"/>
    <property type="match status" value="1"/>
</dbReference>
<proteinExistence type="predicted"/>
<dbReference type="SUPFAM" id="SSF56436">
    <property type="entry name" value="C-type lectin-like"/>
    <property type="match status" value="1"/>
</dbReference>
<dbReference type="InterPro" id="IPR050111">
    <property type="entry name" value="C-type_lectin/snaclec_domain"/>
</dbReference>
<accession>A0ABD1K0I2</accession>